<accession>A0A8S0TRG8</accession>
<evidence type="ECO:0000313" key="1">
    <source>
        <dbReference type="EMBL" id="CAA3006483.1"/>
    </source>
</evidence>
<dbReference type="AlphaFoldDB" id="A0A8S0TRG8"/>
<comment type="caution">
    <text evidence="1">The sequence shown here is derived from an EMBL/GenBank/DDBJ whole genome shotgun (WGS) entry which is preliminary data.</text>
</comment>
<dbReference type="Gramene" id="OE9A098343T1">
    <property type="protein sequence ID" value="OE9A098343C1"/>
    <property type="gene ID" value="OE9A098343"/>
</dbReference>
<organism evidence="1 2">
    <name type="scientific">Olea europaea subsp. europaea</name>
    <dbReference type="NCBI Taxonomy" id="158383"/>
    <lineage>
        <taxon>Eukaryota</taxon>
        <taxon>Viridiplantae</taxon>
        <taxon>Streptophyta</taxon>
        <taxon>Embryophyta</taxon>
        <taxon>Tracheophyta</taxon>
        <taxon>Spermatophyta</taxon>
        <taxon>Magnoliopsida</taxon>
        <taxon>eudicotyledons</taxon>
        <taxon>Gunneridae</taxon>
        <taxon>Pentapetalae</taxon>
        <taxon>asterids</taxon>
        <taxon>lamiids</taxon>
        <taxon>Lamiales</taxon>
        <taxon>Oleaceae</taxon>
        <taxon>Oleeae</taxon>
        <taxon>Olea</taxon>
    </lineage>
</organism>
<name>A0A8S0TRG8_OLEEU</name>
<reference evidence="1 2" key="1">
    <citation type="submission" date="2019-12" db="EMBL/GenBank/DDBJ databases">
        <authorList>
            <person name="Alioto T."/>
            <person name="Alioto T."/>
            <person name="Gomez Garrido J."/>
        </authorList>
    </citation>
    <scope>NUCLEOTIDE SEQUENCE [LARGE SCALE GENOMIC DNA]</scope>
</reference>
<gene>
    <name evidence="1" type="ORF">OLEA9_A098343</name>
</gene>
<sequence>MAHAEVLDEGVDWVDTLRLARWEQLRFLVLDWALLGLTGASLGACLALPPLDLCVRPDRIAFPTWAATSCRGARAGLAHRWSQRKNLRSHRALRGV</sequence>
<protein>
    <submittedName>
        <fullName evidence="1">Uncharacterized protein</fullName>
    </submittedName>
</protein>
<dbReference type="EMBL" id="CACTIH010007260">
    <property type="protein sequence ID" value="CAA3006483.1"/>
    <property type="molecule type" value="Genomic_DNA"/>
</dbReference>
<dbReference type="Proteomes" id="UP000594638">
    <property type="component" value="Unassembled WGS sequence"/>
</dbReference>
<keyword evidence="2" id="KW-1185">Reference proteome</keyword>
<evidence type="ECO:0000313" key="2">
    <source>
        <dbReference type="Proteomes" id="UP000594638"/>
    </source>
</evidence>
<proteinExistence type="predicted"/>